<dbReference type="InterPro" id="IPR033116">
    <property type="entry name" value="TRYPSIN_SER"/>
</dbReference>
<feature type="domain" description="Clip" evidence="12">
    <location>
        <begin position="28"/>
        <end position="81"/>
    </location>
</feature>
<dbReference type="InterPro" id="IPR043504">
    <property type="entry name" value="Peptidase_S1_PA_chymotrypsin"/>
</dbReference>
<feature type="chain" id="PRO_5040529252" description="CLIP domain-containing serine protease" evidence="10">
    <location>
        <begin position="23"/>
        <end position="388"/>
    </location>
</feature>
<evidence type="ECO:0000259" key="11">
    <source>
        <dbReference type="PROSITE" id="PS50240"/>
    </source>
</evidence>
<dbReference type="Pfam" id="PF12032">
    <property type="entry name" value="CLIP"/>
    <property type="match status" value="1"/>
</dbReference>
<dbReference type="Gene3D" id="3.30.1640.30">
    <property type="match status" value="1"/>
</dbReference>
<dbReference type="PROSITE" id="PS51888">
    <property type="entry name" value="CLIP"/>
    <property type="match status" value="1"/>
</dbReference>
<dbReference type="SMART" id="SM00680">
    <property type="entry name" value="CLIP"/>
    <property type="match status" value="1"/>
</dbReference>
<evidence type="ECO:0000313" key="13">
    <source>
        <dbReference type="EMBL" id="CAH1983354.1"/>
    </source>
</evidence>
<evidence type="ECO:0000313" key="14">
    <source>
        <dbReference type="Proteomes" id="UP001152888"/>
    </source>
</evidence>
<dbReference type="InterPro" id="IPR018114">
    <property type="entry name" value="TRYPSIN_HIS"/>
</dbReference>
<comment type="domain">
    <text evidence="10">The clip domain consists of 35-55 residues which are 'knitted' together usually by 3 conserved disulfide bonds forming a clip-like compact structure.</text>
</comment>
<name>A0A9P0PH49_ACAOB</name>
<keyword evidence="1 9" id="KW-0645">Protease</keyword>
<dbReference type="PANTHER" id="PTHR24256">
    <property type="entry name" value="TRYPTASE-RELATED"/>
    <property type="match status" value="1"/>
</dbReference>
<evidence type="ECO:0000256" key="1">
    <source>
        <dbReference type="ARBA" id="ARBA00022670"/>
    </source>
</evidence>
<keyword evidence="6" id="KW-1015">Disulfide bond</keyword>
<keyword evidence="4 9" id="KW-0720">Serine protease</keyword>
<reference evidence="13" key="1">
    <citation type="submission" date="2022-03" db="EMBL/GenBank/DDBJ databases">
        <authorList>
            <person name="Sayadi A."/>
        </authorList>
    </citation>
    <scope>NUCLEOTIDE SEQUENCE</scope>
</reference>
<dbReference type="Gene3D" id="2.40.10.10">
    <property type="entry name" value="Trypsin-like serine proteases"/>
    <property type="match status" value="2"/>
</dbReference>
<keyword evidence="7" id="KW-0325">Glycoprotein</keyword>
<dbReference type="GO" id="GO:0004252">
    <property type="term" value="F:serine-type endopeptidase activity"/>
    <property type="evidence" value="ECO:0007669"/>
    <property type="project" value="UniProtKB-UniRule"/>
</dbReference>
<keyword evidence="14" id="KW-1185">Reference proteome</keyword>
<dbReference type="PROSITE" id="PS00134">
    <property type="entry name" value="TRYPSIN_HIS"/>
    <property type="match status" value="1"/>
</dbReference>
<dbReference type="CDD" id="cd00190">
    <property type="entry name" value="Tryp_SPc"/>
    <property type="match status" value="1"/>
</dbReference>
<dbReference type="FunFam" id="2.40.10.10:FF:000028">
    <property type="entry name" value="Serine protease easter"/>
    <property type="match status" value="1"/>
</dbReference>
<comment type="subcellular location">
    <subcellularLocation>
        <location evidence="10">Secreted</location>
    </subcellularLocation>
</comment>
<gene>
    <name evidence="13" type="ORF">ACAOBT_LOCUS15526</name>
</gene>
<keyword evidence="10" id="KW-0964">Secreted</keyword>
<dbReference type="Pfam" id="PF00089">
    <property type="entry name" value="Trypsin"/>
    <property type="match status" value="1"/>
</dbReference>
<comment type="similarity">
    <text evidence="8 10">Belongs to the peptidase S1 family. CLIP subfamily.</text>
</comment>
<sequence length="388" mass="42843">MDDIKRLCSLFIVCLVTLNCYAGSEKELCQTPRNKQGECRVISACPPLLSILQKRPLRAQDADYLRRSQCGFEGTMPKVCCPLDGANEPMSTTTARTVPVTEAEPADSSLLPSIDECGTDTQDRIYGGEVAGIDEFPWMALIEYEKDNGGHGFYCGGVLINKRYVLTAAHCLKGKELPKTWKLVGVRLGEYDTDNKIDCVGPPDRQTCAPPPQDIPVEEGIAHEQYDPYDASQYNDIALLRLAREVNYTGFVKPVCIPRSKTLQSKSYATKKLTVAGWGKTETSSESNIKLKLNVPVKSSTDCVNTYRQANVVLRPSQMCAGGERGRDSCRGDSGGPLMSYEQNGADQNWYAVGVVSFGPSPCGMENWPGVYTRVSSYVQWILEKMRR</sequence>
<evidence type="ECO:0000256" key="7">
    <source>
        <dbReference type="ARBA" id="ARBA00023180"/>
    </source>
</evidence>
<dbReference type="SUPFAM" id="SSF50494">
    <property type="entry name" value="Trypsin-like serine proteases"/>
    <property type="match status" value="1"/>
</dbReference>
<dbReference type="SMART" id="SM00020">
    <property type="entry name" value="Tryp_SPc"/>
    <property type="match status" value="1"/>
</dbReference>
<dbReference type="PROSITE" id="PS00135">
    <property type="entry name" value="TRYPSIN_SER"/>
    <property type="match status" value="1"/>
</dbReference>
<accession>A0A9P0PH49</accession>
<comment type="caution">
    <text evidence="13">The sequence shown here is derived from an EMBL/GenBank/DDBJ whole genome shotgun (WGS) entry which is preliminary data.</text>
</comment>
<dbReference type="PROSITE" id="PS50240">
    <property type="entry name" value="TRYPSIN_DOM"/>
    <property type="match status" value="1"/>
</dbReference>
<evidence type="ECO:0000256" key="9">
    <source>
        <dbReference type="RuleBase" id="RU363034"/>
    </source>
</evidence>
<dbReference type="PRINTS" id="PR00722">
    <property type="entry name" value="CHYMOTRYPSIN"/>
</dbReference>
<evidence type="ECO:0000256" key="8">
    <source>
        <dbReference type="ARBA" id="ARBA00024195"/>
    </source>
</evidence>
<feature type="domain" description="Peptidase S1" evidence="11">
    <location>
        <begin position="125"/>
        <end position="387"/>
    </location>
</feature>
<evidence type="ECO:0000256" key="4">
    <source>
        <dbReference type="ARBA" id="ARBA00022825"/>
    </source>
</evidence>
<keyword evidence="5" id="KW-0865">Zymogen</keyword>
<evidence type="ECO:0000259" key="12">
    <source>
        <dbReference type="PROSITE" id="PS51888"/>
    </source>
</evidence>
<dbReference type="EC" id="3.4.21.-" evidence="9"/>
<dbReference type="GO" id="GO:0006508">
    <property type="term" value="P:proteolysis"/>
    <property type="evidence" value="ECO:0007669"/>
    <property type="project" value="UniProtKB-KW"/>
</dbReference>
<feature type="signal peptide" evidence="10">
    <location>
        <begin position="1"/>
        <end position="22"/>
    </location>
</feature>
<dbReference type="InterPro" id="IPR001254">
    <property type="entry name" value="Trypsin_dom"/>
</dbReference>
<proteinExistence type="inferred from homology"/>
<dbReference type="InterPro" id="IPR009003">
    <property type="entry name" value="Peptidase_S1_PA"/>
</dbReference>
<evidence type="ECO:0000256" key="6">
    <source>
        <dbReference type="ARBA" id="ARBA00023157"/>
    </source>
</evidence>
<evidence type="ECO:0000256" key="2">
    <source>
        <dbReference type="ARBA" id="ARBA00022729"/>
    </source>
</evidence>
<evidence type="ECO:0000256" key="3">
    <source>
        <dbReference type="ARBA" id="ARBA00022801"/>
    </source>
</evidence>
<dbReference type="Proteomes" id="UP001152888">
    <property type="component" value="Unassembled WGS sequence"/>
</dbReference>
<protein>
    <recommendedName>
        <fullName evidence="10">CLIP domain-containing serine protease</fullName>
        <ecNumber evidence="9">3.4.21.-</ecNumber>
    </recommendedName>
</protein>
<dbReference type="InterPro" id="IPR051487">
    <property type="entry name" value="Ser/Thr_Proteases_Immune/Dev"/>
</dbReference>
<dbReference type="EMBL" id="CAKOFQ010006938">
    <property type="protein sequence ID" value="CAH1983354.1"/>
    <property type="molecule type" value="Genomic_DNA"/>
</dbReference>
<keyword evidence="3 9" id="KW-0378">Hydrolase</keyword>
<evidence type="ECO:0000256" key="10">
    <source>
        <dbReference type="RuleBase" id="RU366078"/>
    </source>
</evidence>
<dbReference type="GO" id="GO:0035008">
    <property type="term" value="P:positive regulation of melanization defense response"/>
    <property type="evidence" value="ECO:0007669"/>
    <property type="project" value="UniProtKB-ARBA"/>
</dbReference>
<dbReference type="AlphaFoldDB" id="A0A9P0PH49"/>
<dbReference type="FunFam" id="3.30.1640.30:FF:000001">
    <property type="entry name" value="Serine protease 7"/>
    <property type="match status" value="1"/>
</dbReference>
<dbReference type="InterPro" id="IPR022700">
    <property type="entry name" value="CLIP"/>
</dbReference>
<evidence type="ECO:0000256" key="5">
    <source>
        <dbReference type="ARBA" id="ARBA00023145"/>
    </source>
</evidence>
<organism evidence="13 14">
    <name type="scientific">Acanthoscelides obtectus</name>
    <name type="common">Bean weevil</name>
    <name type="synonym">Bruchus obtectus</name>
    <dbReference type="NCBI Taxonomy" id="200917"/>
    <lineage>
        <taxon>Eukaryota</taxon>
        <taxon>Metazoa</taxon>
        <taxon>Ecdysozoa</taxon>
        <taxon>Arthropoda</taxon>
        <taxon>Hexapoda</taxon>
        <taxon>Insecta</taxon>
        <taxon>Pterygota</taxon>
        <taxon>Neoptera</taxon>
        <taxon>Endopterygota</taxon>
        <taxon>Coleoptera</taxon>
        <taxon>Polyphaga</taxon>
        <taxon>Cucujiformia</taxon>
        <taxon>Chrysomeloidea</taxon>
        <taxon>Chrysomelidae</taxon>
        <taxon>Bruchinae</taxon>
        <taxon>Bruchini</taxon>
        <taxon>Acanthoscelides</taxon>
    </lineage>
</organism>
<keyword evidence="2 10" id="KW-0732">Signal</keyword>
<dbReference type="InterPro" id="IPR001314">
    <property type="entry name" value="Peptidase_S1A"/>
</dbReference>
<dbReference type="FunFam" id="2.40.10.10:FF:000084">
    <property type="entry name" value="Serine protease easter"/>
    <property type="match status" value="1"/>
</dbReference>
<dbReference type="OrthoDB" id="9028152at2759"/>
<dbReference type="InterPro" id="IPR038565">
    <property type="entry name" value="CLIP_sf"/>
</dbReference>
<dbReference type="GO" id="GO:0005576">
    <property type="term" value="C:extracellular region"/>
    <property type="evidence" value="ECO:0007669"/>
    <property type="project" value="UniProtKB-SubCell"/>
</dbReference>